<evidence type="ECO:0000313" key="1">
    <source>
        <dbReference type="EMBL" id="HAE3636890.1"/>
    </source>
</evidence>
<accession>A0A730BCG6</accession>
<dbReference type="EMBL" id="DAASYN010000004">
    <property type="protein sequence ID" value="HAE7557646.1"/>
    <property type="molecule type" value="Genomic_DNA"/>
</dbReference>
<reference evidence="1" key="2">
    <citation type="submission" date="2018-07" db="EMBL/GenBank/DDBJ databases">
        <authorList>
            <consortium name="NCBI Pathogen Detection Project"/>
        </authorList>
    </citation>
    <scope>NUCLEOTIDE SEQUENCE</scope>
    <source>
        <strain evidence="1">09-4364</strain>
        <strain evidence="3">11-5588</strain>
        <strain evidence="4">12-3191</strain>
        <strain evidence="2">13-0431</strain>
    </source>
</reference>
<reference evidence="1" key="1">
    <citation type="journal article" date="2018" name="Genome Biol.">
        <title>SKESA: strategic k-mer extension for scrupulous assemblies.</title>
        <authorList>
            <person name="Souvorov A."/>
            <person name="Agarwala R."/>
            <person name="Lipman D.J."/>
        </authorList>
    </citation>
    <scope>NUCLEOTIDE SEQUENCE</scope>
    <source>
        <strain evidence="1">09-4364</strain>
        <strain evidence="3">11-5588</strain>
        <strain evidence="4">12-3191</strain>
        <strain evidence="2">13-0431</strain>
    </source>
</reference>
<gene>
    <name evidence="1" type="ORF">G3980_001442</name>
    <name evidence="2" type="ORF">G4K93_002185</name>
    <name evidence="3" type="ORF">G4P20_001789</name>
    <name evidence="4" type="ORF">G9C70_003329</name>
</gene>
<dbReference type="AlphaFoldDB" id="A0A730BCG6"/>
<evidence type="ECO:0000313" key="4">
    <source>
        <dbReference type="EMBL" id="HAF0561590.1"/>
    </source>
</evidence>
<organism evidence="1">
    <name type="scientific">Salmonella enterica subsp. enterica serovar Agona</name>
    <dbReference type="NCBI Taxonomy" id="58095"/>
    <lineage>
        <taxon>Bacteria</taxon>
        <taxon>Pseudomonadati</taxon>
        <taxon>Pseudomonadota</taxon>
        <taxon>Gammaproteobacteria</taxon>
        <taxon>Enterobacterales</taxon>
        <taxon>Enterobacteriaceae</taxon>
        <taxon>Salmonella</taxon>
    </lineage>
</organism>
<dbReference type="EMBL" id="DAARRM010000015">
    <property type="protein sequence ID" value="HAE3636890.1"/>
    <property type="molecule type" value="Genomic_DNA"/>
</dbReference>
<proteinExistence type="predicted"/>
<dbReference type="EMBL" id="DAATXT010000034">
    <property type="protein sequence ID" value="HAF0561590.1"/>
    <property type="molecule type" value="Genomic_DNA"/>
</dbReference>
<protein>
    <submittedName>
        <fullName evidence="1">Uncharacterized protein</fullName>
    </submittedName>
</protein>
<dbReference type="EMBL" id="DAASRO010000005">
    <property type="protein sequence ID" value="HAE6728370.1"/>
    <property type="molecule type" value="Genomic_DNA"/>
</dbReference>
<evidence type="ECO:0000313" key="3">
    <source>
        <dbReference type="EMBL" id="HAE7557646.1"/>
    </source>
</evidence>
<name>A0A730BCG6_SALET</name>
<evidence type="ECO:0000313" key="2">
    <source>
        <dbReference type="EMBL" id="HAE6728370.1"/>
    </source>
</evidence>
<sequence length="46" mass="5313">MMLIKRVCLVNKDKGRARRLAFCVFSSENAYALQITGFIFRRASQC</sequence>
<comment type="caution">
    <text evidence="1">The sequence shown here is derived from an EMBL/GenBank/DDBJ whole genome shotgun (WGS) entry which is preliminary data.</text>
</comment>